<proteinExistence type="predicted"/>
<name>A0ABN9EZX7_9NEOB</name>
<sequence length="245" mass="28173">MALSSTYQHKLAEKLMILNDRGKGVLIRIYNIKKTCSDAKTKPPFFTDKSMESSLKYINKKFPNIDVRSSTQHLGPVHKDKVEIVKYLTGYYLTFVDVMEFRDHVYELLNTIDACQCYFDININYNFTKSYLDLIVTYFSVIMLISRIDDRKLLVALYNCASEMLQGQSEPSYARLGQMLLEYDNPLKKLSEEFGPHTKSVTDALKSMHFLFCRKSQSADQWRGSQLLSFLSNPAAMISPSTSDT</sequence>
<accession>A0ABN9EZX7</accession>
<reference evidence="1" key="1">
    <citation type="submission" date="2023-05" db="EMBL/GenBank/DDBJ databases">
        <authorList>
            <person name="Stuckert A."/>
        </authorList>
    </citation>
    <scope>NUCLEOTIDE SEQUENCE</scope>
</reference>
<comment type="caution">
    <text evidence="1">The sequence shown here is derived from an EMBL/GenBank/DDBJ whole genome shotgun (WGS) entry which is preliminary data.</text>
</comment>
<dbReference type="Pfam" id="PF09735">
    <property type="entry name" value="Nckap1"/>
    <property type="match status" value="1"/>
</dbReference>
<evidence type="ECO:0000313" key="2">
    <source>
        <dbReference type="Proteomes" id="UP001162483"/>
    </source>
</evidence>
<gene>
    <name evidence="1" type="ORF">SPARVUS_LOCUS11031526</name>
</gene>
<feature type="non-terminal residue" evidence="1">
    <location>
        <position position="245"/>
    </location>
</feature>
<dbReference type="PANTHER" id="PTHR12093">
    <property type="entry name" value="NCK-ASSOCIATED PROTEIN 1"/>
    <property type="match status" value="1"/>
</dbReference>
<dbReference type="Proteomes" id="UP001162483">
    <property type="component" value="Unassembled WGS sequence"/>
</dbReference>
<protein>
    <submittedName>
        <fullName evidence="1">Uncharacterized protein</fullName>
    </submittedName>
</protein>
<dbReference type="EMBL" id="CATNWA010016155">
    <property type="protein sequence ID" value="CAI9590322.1"/>
    <property type="molecule type" value="Genomic_DNA"/>
</dbReference>
<keyword evidence="2" id="KW-1185">Reference proteome</keyword>
<dbReference type="InterPro" id="IPR019137">
    <property type="entry name" value="Nck-associated_protein-1"/>
</dbReference>
<organism evidence="1 2">
    <name type="scientific">Staurois parvus</name>
    <dbReference type="NCBI Taxonomy" id="386267"/>
    <lineage>
        <taxon>Eukaryota</taxon>
        <taxon>Metazoa</taxon>
        <taxon>Chordata</taxon>
        <taxon>Craniata</taxon>
        <taxon>Vertebrata</taxon>
        <taxon>Euteleostomi</taxon>
        <taxon>Amphibia</taxon>
        <taxon>Batrachia</taxon>
        <taxon>Anura</taxon>
        <taxon>Neobatrachia</taxon>
        <taxon>Ranoidea</taxon>
        <taxon>Ranidae</taxon>
        <taxon>Staurois</taxon>
    </lineage>
</organism>
<evidence type="ECO:0000313" key="1">
    <source>
        <dbReference type="EMBL" id="CAI9590322.1"/>
    </source>
</evidence>
<dbReference type="PANTHER" id="PTHR12093:SF9">
    <property type="entry name" value="NCK-ASSOCIATED PROTEIN 1-LIKE"/>
    <property type="match status" value="1"/>
</dbReference>